<dbReference type="SUPFAM" id="SSF51556">
    <property type="entry name" value="Metallo-dependent hydrolases"/>
    <property type="match status" value="1"/>
</dbReference>
<dbReference type="Gene3D" id="3.20.20.140">
    <property type="entry name" value="Metal-dependent hydrolases"/>
    <property type="match status" value="1"/>
</dbReference>
<dbReference type="RefSeq" id="WP_117329829.1">
    <property type="nucleotide sequence ID" value="NZ_QUWK01000004.1"/>
</dbReference>
<evidence type="ECO:0000313" key="11">
    <source>
        <dbReference type="EMBL" id="RFU95417.1"/>
    </source>
</evidence>
<evidence type="ECO:0000256" key="1">
    <source>
        <dbReference type="ARBA" id="ARBA00001936"/>
    </source>
</evidence>
<dbReference type="AlphaFoldDB" id="A0A372MI05"/>
<proteinExistence type="inferred from homology"/>
<comment type="caution">
    <text evidence="11">The sequence shown here is derived from an EMBL/GenBank/DDBJ whole genome shotgun (WGS) entry which is preliminary data.</text>
</comment>
<keyword evidence="12" id="KW-1185">Reference proteome</keyword>
<dbReference type="GO" id="GO:0000034">
    <property type="term" value="F:adenine deaminase activity"/>
    <property type="evidence" value="ECO:0007669"/>
    <property type="project" value="UniProtKB-UniRule"/>
</dbReference>
<dbReference type="InterPro" id="IPR006679">
    <property type="entry name" value="Adenine_deam"/>
</dbReference>
<dbReference type="PANTHER" id="PTHR11113:SF2">
    <property type="entry name" value="ADENINE DEAMINASE"/>
    <property type="match status" value="1"/>
</dbReference>
<keyword evidence="4 8" id="KW-0378">Hydrolase</keyword>
<evidence type="ECO:0000256" key="3">
    <source>
        <dbReference type="ARBA" id="ARBA00012782"/>
    </source>
</evidence>
<dbReference type="EMBL" id="QUWK01000004">
    <property type="protein sequence ID" value="RFU95417.1"/>
    <property type="molecule type" value="Genomic_DNA"/>
</dbReference>
<dbReference type="InterPro" id="IPR011059">
    <property type="entry name" value="Metal-dep_hydrolase_composite"/>
</dbReference>
<sequence>MVTKKIVQEVIETAARRQKAQLCITGAHILDVYNKEWFEADLLVQDGYIAGFAASGQGEAETMVDAGGRYLLPGFIDSHVHIESSHATPEEFSNIVVPCGTTTVVADPHEICNVCGLDGLSYMLEASKNTALQAFFMVPSCVPATAFEHSGAVLKAEDIKEALNHDRILGLGEMMDFPGVVAATDLVLDKIMEAKRLHKVIDGHSPAISGAELDAYASTGILTDHECENEQELHDRIRRGMYVMLREGSACKNVLMLLGGVTARNSRRCIFCTDDRQPKSILTDGHINNNVRIAVQDGLDPIEAICMATINSADCYHLTDRGAIAPGKRADFLLCNDLNEFTMHQVYVKGSLVAEDGIICEASQAGRDNRVSGKMNVKSFSVERLRLSLSSPHVRVIDIIPGGVVTGAGEATVRVENGKWVHDENQDIVKLAVVERHNGTGNVALALLRGYGLQGGAMATSVAHDSHNIIVAGDDDEDMAMAVEHLVSIGGGMVIVKGKKILASFAQQVAGLMSYEPGSVIAKQLDNLHHIAQDALHIGKKIDPFMTLCFMSLPVIPAYKLTDMGLFDVRSFSFVPLELNK</sequence>
<evidence type="ECO:0000259" key="9">
    <source>
        <dbReference type="Pfam" id="PF01979"/>
    </source>
</evidence>
<reference evidence="11 12" key="2">
    <citation type="submission" date="2018-09" db="EMBL/GenBank/DDBJ databases">
        <title>Genome of Sphaerochaeta halotolerans strain 4-11.</title>
        <authorList>
            <person name="Nazina T.N."/>
            <person name="Sokolova D.S."/>
        </authorList>
    </citation>
    <scope>NUCLEOTIDE SEQUENCE [LARGE SCALE GENOMIC DNA]</scope>
    <source>
        <strain evidence="11 12">4-11</strain>
    </source>
</reference>
<evidence type="ECO:0000256" key="5">
    <source>
        <dbReference type="ARBA" id="ARBA00023211"/>
    </source>
</evidence>
<keyword evidence="5 8" id="KW-0464">Manganese</keyword>
<protein>
    <recommendedName>
        <fullName evidence="7 8">Adenine deaminase</fullName>
        <shortName evidence="8">Adenase</shortName>
        <shortName evidence="8">Adenine aminase</shortName>
        <ecNumber evidence="3 8">3.5.4.2</ecNumber>
    </recommendedName>
</protein>
<organism evidence="11 12">
    <name type="scientific">Sphaerochaeta halotolerans</name>
    <dbReference type="NCBI Taxonomy" id="2293840"/>
    <lineage>
        <taxon>Bacteria</taxon>
        <taxon>Pseudomonadati</taxon>
        <taxon>Spirochaetota</taxon>
        <taxon>Spirochaetia</taxon>
        <taxon>Spirochaetales</taxon>
        <taxon>Sphaerochaetaceae</taxon>
        <taxon>Sphaerochaeta</taxon>
    </lineage>
</organism>
<dbReference type="InterPro" id="IPR026912">
    <property type="entry name" value="Adenine_deam_C"/>
</dbReference>
<dbReference type="PANTHER" id="PTHR11113">
    <property type="entry name" value="N-ACETYLGLUCOSAMINE-6-PHOSPHATE DEACETYLASE"/>
    <property type="match status" value="1"/>
</dbReference>
<accession>A0A372MI05</accession>
<dbReference type="Gene3D" id="2.30.40.10">
    <property type="entry name" value="Urease, subunit C, domain 1"/>
    <property type="match status" value="1"/>
</dbReference>
<reference evidence="12" key="1">
    <citation type="submission" date="2018-08" db="EMBL/GenBank/DDBJ databases">
        <authorList>
            <person name="Grouzdev D.S."/>
            <person name="Krutkina M.S."/>
        </authorList>
    </citation>
    <scope>NUCLEOTIDE SEQUENCE [LARGE SCALE GENOMIC DNA]</scope>
    <source>
        <strain evidence="12">4-11</strain>
    </source>
</reference>
<comment type="cofactor">
    <cofactor evidence="1 8">
        <name>Mn(2+)</name>
        <dbReference type="ChEBI" id="CHEBI:29035"/>
    </cofactor>
</comment>
<evidence type="ECO:0000256" key="8">
    <source>
        <dbReference type="HAMAP-Rule" id="MF_01518"/>
    </source>
</evidence>
<dbReference type="FunFam" id="3.20.20.140:FF:000016">
    <property type="entry name" value="Adenine deaminase"/>
    <property type="match status" value="1"/>
</dbReference>
<evidence type="ECO:0000256" key="7">
    <source>
        <dbReference type="ARBA" id="ARBA00069718"/>
    </source>
</evidence>
<gene>
    <name evidence="8 11" type="primary">ade</name>
    <name evidence="11" type="ORF">DYP60_05220</name>
</gene>
<dbReference type="Pfam" id="PF01979">
    <property type="entry name" value="Amidohydro_1"/>
    <property type="match status" value="1"/>
</dbReference>
<dbReference type="NCBIfam" id="TIGR01178">
    <property type="entry name" value="ade"/>
    <property type="match status" value="1"/>
</dbReference>
<dbReference type="InterPro" id="IPR006680">
    <property type="entry name" value="Amidohydro-rel"/>
</dbReference>
<comment type="catalytic activity">
    <reaction evidence="6 8">
        <text>adenine + H2O + H(+) = hypoxanthine + NH4(+)</text>
        <dbReference type="Rhea" id="RHEA:23688"/>
        <dbReference type="ChEBI" id="CHEBI:15377"/>
        <dbReference type="ChEBI" id="CHEBI:15378"/>
        <dbReference type="ChEBI" id="CHEBI:16708"/>
        <dbReference type="ChEBI" id="CHEBI:17368"/>
        <dbReference type="ChEBI" id="CHEBI:28938"/>
        <dbReference type="EC" id="3.5.4.2"/>
    </reaction>
</comment>
<evidence type="ECO:0000256" key="2">
    <source>
        <dbReference type="ARBA" id="ARBA00006773"/>
    </source>
</evidence>
<feature type="domain" description="Amidohydrolase-related" evidence="9">
    <location>
        <begin position="70"/>
        <end position="353"/>
    </location>
</feature>
<dbReference type="CDD" id="cd01295">
    <property type="entry name" value="AdeC"/>
    <property type="match status" value="1"/>
</dbReference>
<feature type="domain" description="Adenine deaminase C-terminal" evidence="10">
    <location>
        <begin position="404"/>
        <end position="572"/>
    </location>
</feature>
<dbReference type="Proteomes" id="UP000264002">
    <property type="component" value="Unassembled WGS sequence"/>
</dbReference>
<name>A0A372MI05_9SPIR</name>
<evidence type="ECO:0000256" key="4">
    <source>
        <dbReference type="ARBA" id="ARBA00022801"/>
    </source>
</evidence>
<dbReference type="SUPFAM" id="SSF51338">
    <property type="entry name" value="Composite domain of metallo-dependent hydrolases"/>
    <property type="match status" value="1"/>
</dbReference>
<evidence type="ECO:0000259" key="10">
    <source>
        <dbReference type="Pfam" id="PF13382"/>
    </source>
</evidence>
<comment type="similarity">
    <text evidence="2 8">Belongs to the metallo-dependent hydrolases superfamily. Adenine deaminase family.</text>
</comment>
<dbReference type="HAMAP" id="MF_01518">
    <property type="entry name" value="Adenine_deamin"/>
    <property type="match status" value="1"/>
</dbReference>
<evidence type="ECO:0000313" key="12">
    <source>
        <dbReference type="Proteomes" id="UP000264002"/>
    </source>
</evidence>
<evidence type="ECO:0000256" key="6">
    <source>
        <dbReference type="ARBA" id="ARBA00047720"/>
    </source>
</evidence>
<dbReference type="Pfam" id="PF13382">
    <property type="entry name" value="Adenine_deam_C"/>
    <property type="match status" value="1"/>
</dbReference>
<dbReference type="GO" id="GO:0006146">
    <property type="term" value="P:adenine catabolic process"/>
    <property type="evidence" value="ECO:0007669"/>
    <property type="project" value="InterPro"/>
</dbReference>
<dbReference type="EC" id="3.5.4.2" evidence="3 8"/>
<dbReference type="InterPro" id="IPR032466">
    <property type="entry name" value="Metal_Hydrolase"/>
</dbReference>